<keyword evidence="3" id="KW-1185">Reference proteome</keyword>
<feature type="transmembrane region" description="Helical" evidence="1">
    <location>
        <begin position="234"/>
        <end position="255"/>
    </location>
</feature>
<evidence type="ECO:0008006" key="4">
    <source>
        <dbReference type="Google" id="ProtNLM"/>
    </source>
</evidence>
<organism evidence="2 3">
    <name type="scientific">Streptomyces wedmorensis</name>
    <dbReference type="NCBI Taxonomy" id="43759"/>
    <lineage>
        <taxon>Bacteria</taxon>
        <taxon>Bacillati</taxon>
        <taxon>Actinomycetota</taxon>
        <taxon>Actinomycetes</taxon>
        <taxon>Kitasatosporales</taxon>
        <taxon>Streptomycetaceae</taxon>
        <taxon>Streptomyces</taxon>
    </lineage>
</organism>
<evidence type="ECO:0000256" key="1">
    <source>
        <dbReference type="SAM" id="Phobius"/>
    </source>
</evidence>
<feature type="transmembrane region" description="Helical" evidence="1">
    <location>
        <begin position="134"/>
        <end position="156"/>
    </location>
</feature>
<name>A0ABW6J3H2_STRWE</name>
<keyword evidence="1" id="KW-0812">Transmembrane</keyword>
<protein>
    <recommendedName>
        <fullName evidence="4">DUF3592 domain-containing protein</fullName>
    </recommendedName>
</protein>
<accession>A0ABW6J3H2</accession>
<dbReference type="EMBL" id="JBHTRV010000034">
    <property type="protein sequence ID" value="MFE5984478.1"/>
    <property type="molecule type" value="Genomic_DNA"/>
</dbReference>
<keyword evidence="1" id="KW-1133">Transmembrane helix</keyword>
<keyword evidence="1" id="KW-0472">Membrane</keyword>
<comment type="caution">
    <text evidence="2">The sequence shown here is derived from an EMBL/GenBank/DDBJ whole genome shotgun (WGS) entry which is preliminary data.</text>
</comment>
<gene>
    <name evidence="2" type="ORF">ACFQ63_32880</name>
</gene>
<dbReference type="RefSeq" id="WP_386256989.1">
    <property type="nucleotide sequence ID" value="NZ_JBHTRV010000034.1"/>
</dbReference>
<feature type="transmembrane region" description="Helical" evidence="1">
    <location>
        <begin position="102"/>
        <end position="122"/>
    </location>
</feature>
<proteinExistence type="predicted"/>
<reference evidence="2 3" key="1">
    <citation type="submission" date="2024-09" db="EMBL/GenBank/DDBJ databases">
        <title>The Natural Products Discovery Center: Release of the First 8490 Sequenced Strains for Exploring Actinobacteria Biosynthetic Diversity.</title>
        <authorList>
            <person name="Kalkreuter E."/>
            <person name="Kautsar S.A."/>
            <person name="Yang D."/>
            <person name="Bader C.D."/>
            <person name="Teijaro C.N."/>
            <person name="Fluegel L."/>
            <person name="Davis C.M."/>
            <person name="Simpson J.R."/>
            <person name="Lauterbach L."/>
            <person name="Steele A.D."/>
            <person name="Gui C."/>
            <person name="Meng S."/>
            <person name="Li G."/>
            <person name="Viehrig K."/>
            <person name="Ye F."/>
            <person name="Su P."/>
            <person name="Kiefer A.F."/>
            <person name="Nichols A."/>
            <person name="Cepeda A.J."/>
            <person name="Yan W."/>
            <person name="Fan B."/>
            <person name="Jiang Y."/>
            <person name="Adhikari A."/>
            <person name="Zheng C.-J."/>
            <person name="Schuster L."/>
            <person name="Cowan T.M."/>
            <person name="Smanski M.J."/>
            <person name="Chevrette M.G."/>
            <person name="De Carvalho L.P.S."/>
            <person name="Shen B."/>
        </authorList>
    </citation>
    <scope>NUCLEOTIDE SEQUENCE [LARGE SCALE GENOMIC DNA]</scope>
    <source>
        <strain evidence="2 3">NPDC056472</strain>
    </source>
</reference>
<dbReference type="Proteomes" id="UP001600424">
    <property type="component" value="Unassembled WGS sequence"/>
</dbReference>
<evidence type="ECO:0000313" key="2">
    <source>
        <dbReference type="EMBL" id="MFE5984478.1"/>
    </source>
</evidence>
<sequence>MLSPQILGKGDQYTVLRPDRLTTTAGRQITHIPLTAVQEVRPDGDTALTIVLTDGATRRLTGGNAYSAAAFHAALTAALPAQRDPAGSALVTTEDEGSVIEVWQVWIGVLTTLAAFGGYVWWTGSTHGSEMGGVAFFAAPGALLGALACVGVYASVDTRVTLRRRGITVAAARHYYPNGKRASYYKYTDTSGNEHTTGYGSGRATQEIHIVYDPEAPSRSVAVEPLYATVVKHLFYASLSLAILALGLWGVLAPYI</sequence>
<evidence type="ECO:0000313" key="3">
    <source>
        <dbReference type="Proteomes" id="UP001600424"/>
    </source>
</evidence>